<dbReference type="AlphaFoldDB" id="A0AAN8UPQ5"/>
<feature type="domain" description="DUF4216" evidence="2">
    <location>
        <begin position="9"/>
        <end position="82"/>
    </location>
</feature>
<dbReference type="Proteomes" id="UP001370490">
    <property type="component" value="Unassembled WGS sequence"/>
</dbReference>
<dbReference type="PANTHER" id="PTHR48258:SF6">
    <property type="entry name" value="LEUCINE-RICH REPEAT DOMAIN, L DOMAIN-CONTAINING PROTEIN"/>
    <property type="match status" value="1"/>
</dbReference>
<protein>
    <recommendedName>
        <fullName evidence="2">DUF4216 domain-containing protein</fullName>
    </recommendedName>
</protein>
<dbReference type="EMBL" id="JBAMMX010000025">
    <property type="protein sequence ID" value="KAK6915146.1"/>
    <property type="molecule type" value="Genomic_DNA"/>
</dbReference>
<gene>
    <name evidence="3" type="ORF">RJ641_020263</name>
</gene>
<sequence>MVPTTYILEVEYFIGRKKVLIFKCKWFNLGDAHGIQLDKESEITSINVSRKWYSNQPYMLAQQVQQVFYVEDIKLGKNWYVVEKANPRISYDILQAEQQELVEEVYEEEEPEFVLYVDLGELLFLVRDVPLVDRVDILVVNAEKGASSMQSEHEFVDDDVDDDDDDDDDNDDGDSVIRVEEEEELLTDDDAGLIYGICI</sequence>
<feature type="compositionally biased region" description="Acidic residues" evidence="1">
    <location>
        <begin position="155"/>
        <end position="182"/>
    </location>
</feature>
<evidence type="ECO:0000256" key="1">
    <source>
        <dbReference type="SAM" id="MobiDB-lite"/>
    </source>
</evidence>
<evidence type="ECO:0000313" key="3">
    <source>
        <dbReference type="EMBL" id="KAK6915146.1"/>
    </source>
</evidence>
<keyword evidence="4" id="KW-1185">Reference proteome</keyword>
<organism evidence="3 4">
    <name type="scientific">Dillenia turbinata</name>
    <dbReference type="NCBI Taxonomy" id="194707"/>
    <lineage>
        <taxon>Eukaryota</taxon>
        <taxon>Viridiplantae</taxon>
        <taxon>Streptophyta</taxon>
        <taxon>Embryophyta</taxon>
        <taxon>Tracheophyta</taxon>
        <taxon>Spermatophyta</taxon>
        <taxon>Magnoliopsida</taxon>
        <taxon>eudicotyledons</taxon>
        <taxon>Gunneridae</taxon>
        <taxon>Pentapetalae</taxon>
        <taxon>Dilleniales</taxon>
        <taxon>Dilleniaceae</taxon>
        <taxon>Dillenia</taxon>
    </lineage>
</organism>
<dbReference type="PANTHER" id="PTHR48258">
    <property type="entry name" value="DUF4218 DOMAIN-CONTAINING PROTEIN-RELATED"/>
    <property type="match status" value="1"/>
</dbReference>
<comment type="caution">
    <text evidence="3">The sequence shown here is derived from an EMBL/GenBank/DDBJ whole genome shotgun (WGS) entry which is preliminary data.</text>
</comment>
<dbReference type="InterPro" id="IPR025312">
    <property type="entry name" value="DUF4216"/>
</dbReference>
<feature type="region of interest" description="Disordered" evidence="1">
    <location>
        <begin position="149"/>
        <end position="182"/>
    </location>
</feature>
<proteinExistence type="predicted"/>
<evidence type="ECO:0000259" key="2">
    <source>
        <dbReference type="Pfam" id="PF13952"/>
    </source>
</evidence>
<dbReference type="Pfam" id="PF13952">
    <property type="entry name" value="DUF4216"/>
    <property type="match status" value="1"/>
</dbReference>
<name>A0AAN8UPQ5_9MAGN</name>
<evidence type="ECO:0000313" key="4">
    <source>
        <dbReference type="Proteomes" id="UP001370490"/>
    </source>
</evidence>
<reference evidence="3 4" key="1">
    <citation type="submission" date="2023-12" db="EMBL/GenBank/DDBJ databases">
        <title>A high-quality genome assembly for Dillenia turbinata (Dilleniales).</title>
        <authorList>
            <person name="Chanderbali A."/>
        </authorList>
    </citation>
    <scope>NUCLEOTIDE SEQUENCE [LARGE SCALE GENOMIC DNA]</scope>
    <source>
        <strain evidence="3">LSX21</strain>
        <tissue evidence="3">Leaf</tissue>
    </source>
</reference>
<accession>A0AAN8UPQ5</accession>